<feature type="domain" description="BPG-independent PGAM N-terminal" evidence="15">
    <location>
        <begin position="81"/>
        <end position="295"/>
    </location>
</feature>
<dbReference type="SUPFAM" id="SSF53649">
    <property type="entry name" value="Alkaline phosphatase-like"/>
    <property type="match status" value="1"/>
</dbReference>
<dbReference type="UniPathway" id="UPA00109">
    <property type="reaction ID" value="UER00186"/>
</dbReference>
<dbReference type="AlphaFoldDB" id="A0A3D9L381"/>
<dbReference type="InterPro" id="IPR006124">
    <property type="entry name" value="Metalloenzyme"/>
</dbReference>
<evidence type="ECO:0000256" key="2">
    <source>
        <dbReference type="ARBA" id="ARBA00002315"/>
    </source>
</evidence>
<evidence type="ECO:0000256" key="9">
    <source>
        <dbReference type="HAMAP-Rule" id="MF_01038"/>
    </source>
</evidence>
<comment type="subunit">
    <text evidence="9">Monomer.</text>
</comment>
<dbReference type="Pfam" id="PF01676">
    <property type="entry name" value="Metalloenzyme"/>
    <property type="match status" value="1"/>
</dbReference>
<comment type="cofactor">
    <cofactor evidence="9">
        <name>Mn(2+)</name>
        <dbReference type="ChEBI" id="CHEBI:29035"/>
    </cofactor>
    <text evidence="9">Binds 2 manganese ions per subunit.</text>
</comment>
<evidence type="ECO:0000313" key="17">
    <source>
        <dbReference type="Proteomes" id="UP000256779"/>
    </source>
</evidence>
<feature type="binding site" evidence="9 13">
    <location>
        <position position="403"/>
    </location>
    <ligand>
        <name>Mn(2+)</name>
        <dbReference type="ChEBI" id="CHEBI:29035"/>
        <label>1</label>
    </ligand>
</feature>
<evidence type="ECO:0000256" key="11">
    <source>
        <dbReference type="PIRSR" id="PIRSR001492-1"/>
    </source>
</evidence>
<dbReference type="RefSeq" id="WP_115868148.1">
    <property type="nucleotide sequence ID" value="NZ_QREG01000009.1"/>
</dbReference>
<dbReference type="PIRSF" id="PIRSF001492">
    <property type="entry name" value="IPGAM"/>
    <property type="match status" value="1"/>
</dbReference>
<dbReference type="NCBIfam" id="TIGR01307">
    <property type="entry name" value="pgm_bpd_ind"/>
    <property type="match status" value="1"/>
</dbReference>
<keyword evidence="7 9" id="KW-0464">Manganese</keyword>
<dbReference type="FunFam" id="3.40.1450.10:FF:000002">
    <property type="entry name" value="2,3-bisphosphoglycerate-independent phosphoglycerate mutase"/>
    <property type="match status" value="1"/>
</dbReference>
<dbReference type="OrthoDB" id="9800863at2"/>
<feature type="binding site" evidence="9 13">
    <location>
        <position position="441"/>
    </location>
    <ligand>
        <name>Mn(2+)</name>
        <dbReference type="ChEBI" id="CHEBI:29035"/>
        <label>2</label>
    </ligand>
</feature>
<proteinExistence type="inferred from homology"/>
<dbReference type="Gene3D" id="3.40.720.10">
    <property type="entry name" value="Alkaline Phosphatase, subunit A"/>
    <property type="match status" value="1"/>
</dbReference>
<sequence length="506" mass="55252">MNKKVILLILDGWGIAQEKSVSAIDKANTPFVDSLYGKYPNSTLEASGLAVGLPEGQMGNSEVGHMNIGAGRVVYQDLVKINNAAEDGSLAKEKELVAAFDYAKANGKKVHFIGLVSDGGVHSHIKHLKGLLSAAHANDVKDVLVHAFTDGRDCDPKSGKGFVEELEKHMAETTGKLASITGRYYAMDRDKRWERVKLAYDALVNAKGEVEAEDMAAAVQQSYDSDVTDEFIKPIIHVENGSPVGKVEEGDVVMCFNFRTDRGREITQVLSQEDFPEHDMKKLDLYYLTMTNYDDTFNNVKVVFDKDNLQQTLGEVLAANGKKQIRIAETEKYPHVTFFFSGGRETEFEGEKRLLCPSPKVATYDLQPEMSAHDIKDAIIPELKKGEVDFVCLNFANPDMVGHTGVFEAAVKACETVDSCAKDVVDAALENGYTSIIIADHGNSDIMVNPDGSPNTAHTTNLVPCILVDKEFDGTIKSGKLGDLAPTILKLMGVPKPAEMTGDELI</sequence>
<evidence type="ECO:0000256" key="10">
    <source>
        <dbReference type="NCBIfam" id="TIGR01307"/>
    </source>
</evidence>
<feature type="binding site" evidence="9 12">
    <location>
        <begin position="152"/>
        <end position="153"/>
    </location>
    <ligand>
        <name>substrate</name>
    </ligand>
</feature>
<dbReference type="EMBL" id="QREG01000009">
    <property type="protein sequence ID" value="RED98842.1"/>
    <property type="molecule type" value="Genomic_DNA"/>
</dbReference>
<dbReference type="GO" id="GO:0006096">
    <property type="term" value="P:glycolytic process"/>
    <property type="evidence" value="ECO:0007669"/>
    <property type="project" value="UniProtKB-UniRule"/>
</dbReference>
<feature type="domain" description="Metalloenzyme" evidence="14">
    <location>
        <begin position="3"/>
        <end position="495"/>
    </location>
</feature>
<evidence type="ECO:0000259" key="14">
    <source>
        <dbReference type="Pfam" id="PF01676"/>
    </source>
</evidence>
<name>A0A3D9L381_MARFU</name>
<accession>A0A3D9L381</accession>
<organism evidence="16 17">
    <name type="scientific">Marinoscillum furvescens DSM 4134</name>
    <dbReference type="NCBI Taxonomy" id="1122208"/>
    <lineage>
        <taxon>Bacteria</taxon>
        <taxon>Pseudomonadati</taxon>
        <taxon>Bacteroidota</taxon>
        <taxon>Cytophagia</taxon>
        <taxon>Cytophagales</taxon>
        <taxon>Reichenbachiellaceae</taxon>
        <taxon>Marinoscillum</taxon>
    </lineage>
</organism>
<dbReference type="EC" id="5.4.2.12" evidence="9 10"/>
<protein>
    <recommendedName>
        <fullName evidence="9 10">2,3-bisphosphoglycerate-independent phosphoglycerate mutase</fullName>
        <shortName evidence="9">BPG-independent PGAM</shortName>
        <shortName evidence="9">Phosphoglyceromutase</shortName>
        <shortName evidence="9">iPGM</shortName>
        <ecNumber evidence="9 10">5.4.2.12</ecNumber>
    </recommendedName>
</protein>
<dbReference type="HAMAP" id="MF_01038">
    <property type="entry name" value="GpmI"/>
    <property type="match status" value="1"/>
</dbReference>
<comment type="caution">
    <text evidence="16">The sequence shown here is derived from an EMBL/GenBank/DDBJ whole genome shotgun (WGS) entry which is preliminary data.</text>
</comment>
<dbReference type="InterPro" id="IPR017850">
    <property type="entry name" value="Alkaline_phosphatase_core_sf"/>
</dbReference>
<evidence type="ECO:0000256" key="13">
    <source>
        <dbReference type="PIRSR" id="PIRSR001492-3"/>
    </source>
</evidence>
<feature type="binding site" evidence="9 12">
    <location>
        <begin position="259"/>
        <end position="262"/>
    </location>
    <ligand>
        <name>substrate</name>
    </ligand>
</feature>
<dbReference type="PANTHER" id="PTHR31637">
    <property type="entry name" value="2,3-BISPHOSPHOGLYCERATE-INDEPENDENT PHOSPHOGLYCERATE MUTASE"/>
    <property type="match status" value="1"/>
</dbReference>
<dbReference type="SUPFAM" id="SSF64158">
    <property type="entry name" value="2,3-Bisphosphoglycerate-independent phosphoglycerate mutase, substrate-binding domain"/>
    <property type="match status" value="1"/>
</dbReference>
<dbReference type="InterPro" id="IPR005995">
    <property type="entry name" value="Pgm_bpd_ind"/>
</dbReference>
<evidence type="ECO:0000256" key="7">
    <source>
        <dbReference type="ARBA" id="ARBA00023211"/>
    </source>
</evidence>
<evidence type="ECO:0000256" key="5">
    <source>
        <dbReference type="ARBA" id="ARBA00022723"/>
    </source>
</evidence>
<reference evidence="16 17" key="1">
    <citation type="submission" date="2018-07" db="EMBL/GenBank/DDBJ databases">
        <title>Genomic Encyclopedia of Type Strains, Phase IV (KMG-IV): sequencing the most valuable type-strain genomes for metagenomic binning, comparative biology and taxonomic classification.</title>
        <authorList>
            <person name="Goeker M."/>
        </authorList>
    </citation>
    <scope>NUCLEOTIDE SEQUENCE [LARGE SCALE GENOMIC DNA]</scope>
    <source>
        <strain evidence="16 17">DSM 4134</strain>
    </source>
</reference>
<feature type="binding site" evidence="9 12">
    <location>
        <position position="183"/>
    </location>
    <ligand>
        <name>substrate</name>
    </ligand>
</feature>
<feature type="binding site" evidence="9 12">
    <location>
        <position position="122"/>
    </location>
    <ligand>
        <name>substrate</name>
    </ligand>
</feature>
<dbReference type="CDD" id="cd16010">
    <property type="entry name" value="iPGM"/>
    <property type="match status" value="1"/>
</dbReference>
<keyword evidence="6 9" id="KW-0324">Glycolysis</keyword>
<comment type="function">
    <text evidence="2 9">Catalyzes the interconversion of 2-phosphoglycerate and 3-phosphoglycerate.</text>
</comment>
<keyword evidence="17" id="KW-1185">Reference proteome</keyword>
<evidence type="ECO:0000256" key="4">
    <source>
        <dbReference type="ARBA" id="ARBA00008819"/>
    </source>
</evidence>
<gene>
    <name evidence="9" type="primary">gpmI</name>
    <name evidence="16" type="ORF">C7460_10934</name>
</gene>
<evidence type="ECO:0000256" key="6">
    <source>
        <dbReference type="ARBA" id="ARBA00023152"/>
    </source>
</evidence>
<feature type="binding site" evidence="9 13">
    <location>
        <position position="61"/>
    </location>
    <ligand>
        <name>Mn(2+)</name>
        <dbReference type="ChEBI" id="CHEBI:29035"/>
        <label>2</label>
    </ligand>
</feature>
<dbReference type="Proteomes" id="UP000256779">
    <property type="component" value="Unassembled WGS sequence"/>
</dbReference>
<feature type="binding site" evidence="9 13">
    <location>
        <position position="440"/>
    </location>
    <ligand>
        <name>Mn(2+)</name>
        <dbReference type="ChEBI" id="CHEBI:29035"/>
        <label>2</label>
    </ligand>
</feature>
<feature type="binding site" evidence="9 13">
    <location>
        <position position="399"/>
    </location>
    <ligand>
        <name>Mn(2+)</name>
        <dbReference type="ChEBI" id="CHEBI:29035"/>
        <label>1</label>
    </ligand>
</feature>
<comment type="similarity">
    <text evidence="4 9">Belongs to the BPG-independent phosphoglycerate mutase family.</text>
</comment>
<evidence type="ECO:0000256" key="3">
    <source>
        <dbReference type="ARBA" id="ARBA00004798"/>
    </source>
</evidence>
<dbReference type="GO" id="GO:0004619">
    <property type="term" value="F:phosphoglycerate mutase activity"/>
    <property type="evidence" value="ECO:0007669"/>
    <property type="project" value="UniProtKB-UniRule"/>
</dbReference>
<dbReference type="GO" id="GO:0005829">
    <property type="term" value="C:cytosol"/>
    <property type="evidence" value="ECO:0007669"/>
    <property type="project" value="TreeGrafter"/>
</dbReference>
<dbReference type="Pfam" id="PF06415">
    <property type="entry name" value="iPGM_N"/>
    <property type="match status" value="1"/>
</dbReference>
<dbReference type="InterPro" id="IPR036646">
    <property type="entry name" value="PGAM_B_sf"/>
</dbReference>
<feature type="binding site" evidence="9 13">
    <location>
        <position position="458"/>
    </location>
    <ligand>
        <name>Mn(2+)</name>
        <dbReference type="ChEBI" id="CHEBI:29035"/>
        <label>1</label>
    </ligand>
</feature>
<keyword evidence="8 9" id="KW-0413">Isomerase</keyword>
<keyword evidence="5 9" id="KW-0479">Metal-binding</keyword>
<evidence type="ECO:0000256" key="8">
    <source>
        <dbReference type="ARBA" id="ARBA00023235"/>
    </source>
</evidence>
<feature type="binding site" evidence="9 12">
    <location>
        <position position="189"/>
    </location>
    <ligand>
        <name>substrate</name>
    </ligand>
</feature>
<dbReference type="InterPro" id="IPR011258">
    <property type="entry name" value="BPG-indep_PGM_N"/>
</dbReference>
<dbReference type="GO" id="GO:0006007">
    <property type="term" value="P:glucose catabolic process"/>
    <property type="evidence" value="ECO:0007669"/>
    <property type="project" value="InterPro"/>
</dbReference>
<dbReference type="Gene3D" id="3.40.1450.10">
    <property type="entry name" value="BPG-independent phosphoglycerate mutase, domain B"/>
    <property type="match status" value="1"/>
</dbReference>
<evidence type="ECO:0000259" key="15">
    <source>
        <dbReference type="Pfam" id="PF06415"/>
    </source>
</evidence>
<evidence type="ECO:0000313" key="16">
    <source>
        <dbReference type="EMBL" id="RED98842.1"/>
    </source>
</evidence>
<feature type="binding site" evidence="9 13">
    <location>
        <position position="11"/>
    </location>
    <ligand>
        <name>Mn(2+)</name>
        <dbReference type="ChEBI" id="CHEBI:29035"/>
        <label>2</label>
    </ligand>
</feature>
<comment type="pathway">
    <text evidence="3 9">Carbohydrate degradation; glycolysis; pyruvate from D-glyceraldehyde 3-phosphate: step 3/5.</text>
</comment>
<feature type="active site" description="Phosphoserine intermediate" evidence="9 11">
    <location>
        <position position="61"/>
    </location>
</feature>
<dbReference type="GO" id="GO:0030145">
    <property type="term" value="F:manganese ion binding"/>
    <property type="evidence" value="ECO:0007669"/>
    <property type="project" value="UniProtKB-UniRule"/>
</dbReference>
<dbReference type="PANTHER" id="PTHR31637:SF0">
    <property type="entry name" value="2,3-BISPHOSPHOGLYCERATE-INDEPENDENT PHOSPHOGLYCERATE MUTASE"/>
    <property type="match status" value="1"/>
</dbReference>
<comment type="catalytic activity">
    <reaction evidence="1 9">
        <text>(2R)-2-phosphoglycerate = (2R)-3-phosphoglycerate</text>
        <dbReference type="Rhea" id="RHEA:15901"/>
        <dbReference type="ChEBI" id="CHEBI:58272"/>
        <dbReference type="ChEBI" id="CHEBI:58289"/>
        <dbReference type="EC" id="5.4.2.12"/>
    </reaction>
</comment>
<feature type="binding site" evidence="9 12">
    <location>
        <position position="332"/>
    </location>
    <ligand>
        <name>substrate</name>
    </ligand>
</feature>
<evidence type="ECO:0000256" key="1">
    <source>
        <dbReference type="ARBA" id="ARBA00000370"/>
    </source>
</evidence>
<evidence type="ECO:0000256" key="12">
    <source>
        <dbReference type="PIRSR" id="PIRSR001492-2"/>
    </source>
</evidence>